<dbReference type="PROSITE" id="PS50075">
    <property type="entry name" value="CARRIER"/>
    <property type="match status" value="1"/>
</dbReference>
<dbReference type="Proteomes" id="UP000215767">
    <property type="component" value="Unassembled WGS sequence"/>
</dbReference>
<evidence type="ECO:0000259" key="1">
    <source>
        <dbReference type="PROSITE" id="PS50075"/>
    </source>
</evidence>
<evidence type="ECO:0000313" key="2">
    <source>
        <dbReference type="EMBL" id="OZI60277.1"/>
    </source>
</evidence>
<name>A0A261UFH7_9BORD</name>
<feature type="domain" description="Carrier" evidence="1">
    <location>
        <begin position="1"/>
        <end position="71"/>
    </location>
</feature>
<dbReference type="AlphaFoldDB" id="A0A261UFH7"/>
<dbReference type="Gene3D" id="1.10.1200.10">
    <property type="entry name" value="ACP-like"/>
    <property type="match status" value="1"/>
</dbReference>
<comment type="caution">
    <text evidence="2">The sequence shown here is derived from an EMBL/GenBank/DDBJ whole genome shotgun (WGS) entry which is preliminary data.</text>
</comment>
<dbReference type="InterPro" id="IPR036736">
    <property type="entry name" value="ACP-like_sf"/>
</dbReference>
<dbReference type="EMBL" id="NEVS01000004">
    <property type="protein sequence ID" value="OZI60277.1"/>
    <property type="molecule type" value="Genomic_DNA"/>
</dbReference>
<proteinExistence type="predicted"/>
<dbReference type="RefSeq" id="WP_094841694.1">
    <property type="nucleotide sequence ID" value="NZ_NEVS01000004.1"/>
</dbReference>
<dbReference type="SUPFAM" id="SSF47336">
    <property type="entry name" value="ACP-like"/>
    <property type="match status" value="1"/>
</dbReference>
<keyword evidence="3" id="KW-1185">Reference proteome</keyword>
<protein>
    <recommendedName>
        <fullName evidence="1">Carrier domain-containing protein</fullName>
    </recommendedName>
</protein>
<organism evidence="2 3">
    <name type="scientific">Bordetella genomosp. 11</name>
    <dbReference type="NCBI Taxonomy" id="1416808"/>
    <lineage>
        <taxon>Bacteria</taxon>
        <taxon>Pseudomonadati</taxon>
        <taxon>Pseudomonadota</taxon>
        <taxon>Betaproteobacteria</taxon>
        <taxon>Burkholderiales</taxon>
        <taxon>Alcaligenaceae</taxon>
        <taxon>Bordetella</taxon>
    </lineage>
</organism>
<gene>
    <name evidence="2" type="ORF">CAL28_12625</name>
</gene>
<accession>A0A261UFH7</accession>
<dbReference type="InterPro" id="IPR009081">
    <property type="entry name" value="PP-bd_ACP"/>
</dbReference>
<reference evidence="3" key="1">
    <citation type="submission" date="2017-05" db="EMBL/GenBank/DDBJ databases">
        <title>Complete and WGS of Bordetella genogroups.</title>
        <authorList>
            <person name="Spilker T."/>
            <person name="Lipuma J."/>
        </authorList>
    </citation>
    <scope>NUCLEOTIDE SEQUENCE [LARGE SCALE GENOMIC DNA]</scope>
    <source>
        <strain evidence="3">AU8856</strain>
    </source>
</reference>
<dbReference type="OrthoDB" id="8758933at2"/>
<sequence length="73" mass="7980">MDKFYADLAELLEVDAVDPAKALDTYDNWDSLTILSLITMLDADFGVTFHASDIRQFNSAADLLAGVQARAAK</sequence>
<evidence type="ECO:0000313" key="3">
    <source>
        <dbReference type="Proteomes" id="UP000215767"/>
    </source>
</evidence>
<dbReference type="Pfam" id="PF00550">
    <property type="entry name" value="PP-binding"/>
    <property type="match status" value="1"/>
</dbReference>